<evidence type="ECO:0000313" key="1">
    <source>
        <dbReference type="EMBL" id="KAF6032545.1"/>
    </source>
</evidence>
<gene>
    <name evidence="1" type="ORF">EB796_009146</name>
</gene>
<proteinExistence type="predicted"/>
<accession>A0A7J7K2Y2</accession>
<name>A0A7J7K2Y2_BUGNE</name>
<dbReference type="EMBL" id="VXIV02001497">
    <property type="protein sequence ID" value="KAF6032545.1"/>
    <property type="molecule type" value="Genomic_DNA"/>
</dbReference>
<dbReference type="Proteomes" id="UP000593567">
    <property type="component" value="Unassembled WGS sequence"/>
</dbReference>
<protein>
    <submittedName>
        <fullName evidence="1">Uncharacterized protein</fullName>
    </submittedName>
</protein>
<reference evidence="1" key="1">
    <citation type="submission" date="2020-06" db="EMBL/GenBank/DDBJ databases">
        <title>Draft genome of Bugula neritina, a colonial animal packing powerful symbionts and potential medicines.</title>
        <authorList>
            <person name="Rayko M."/>
        </authorList>
    </citation>
    <scope>NUCLEOTIDE SEQUENCE [LARGE SCALE GENOMIC DNA]</scope>
    <source>
        <strain evidence="1">Kwan_BN1</strain>
    </source>
</reference>
<evidence type="ECO:0000313" key="2">
    <source>
        <dbReference type="Proteomes" id="UP000593567"/>
    </source>
</evidence>
<sequence>MHFQCITFVRIFLDRIIFCDNLTRCTPICLHLYYYIFRNTVLKLIVNKYSQLNISCPYAICTVLLMTISI</sequence>
<dbReference type="AlphaFoldDB" id="A0A7J7K2Y2"/>
<comment type="caution">
    <text evidence="1">The sequence shown here is derived from an EMBL/GenBank/DDBJ whole genome shotgun (WGS) entry which is preliminary data.</text>
</comment>
<keyword evidence="2" id="KW-1185">Reference proteome</keyword>
<organism evidence="1 2">
    <name type="scientific">Bugula neritina</name>
    <name type="common">Brown bryozoan</name>
    <name type="synonym">Sertularia neritina</name>
    <dbReference type="NCBI Taxonomy" id="10212"/>
    <lineage>
        <taxon>Eukaryota</taxon>
        <taxon>Metazoa</taxon>
        <taxon>Spiralia</taxon>
        <taxon>Lophotrochozoa</taxon>
        <taxon>Bryozoa</taxon>
        <taxon>Gymnolaemata</taxon>
        <taxon>Cheilostomatida</taxon>
        <taxon>Flustrina</taxon>
        <taxon>Buguloidea</taxon>
        <taxon>Bugulidae</taxon>
        <taxon>Bugula</taxon>
    </lineage>
</organism>